<evidence type="ECO:0000256" key="1">
    <source>
        <dbReference type="SAM" id="MobiDB-lite"/>
    </source>
</evidence>
<sequence length="172" mass="19049">MRDALVERKYKRVIPEYRTAFTARRPPAAASAASSGAASPNVERQFPRTDTCNHGRSEKLARPRLPRAALHGPWDLFGLVLLGAPRGPIHMRKPRMIVISKLSVAHNKMRKSVSGRKNTRIFIKFRTAFGPAWELEIRAGSLNDDPGTSLPVLVSLDYVFLGVRNGGYGITC</sequence>
<dbReference type="EMBL" id="BGZK01000256">
    <property type="protein sequence ID" value="GBP32190.1"/>
    <property type="molecule type" value="Genomic_DNA"/>
</dbReference>
<feature type="region of interest" description="Disordered" evidence="1">
    <location>
        <begin position="25"/>
        <end position="60"/>
    </location>
</feature>
<dbReference type="Proteomes" id="UP000299102">
    <property type="component" value="Unassembled WGS sequence"/>
</dbReference>
<accession>A0A4C1V100</accession>
<name>A0A4C1V100_EUMVA</name>
<feature type="compositionally biased region" description="Basic and acidic residues" evidence="1">
    <location>
        <begin position="45"/>
        <end position="60"/>
    </location>
</feature>
<reference evidence="2 3" key="1">
    <citation type="journal article" date="2019" name="Commun. Biol.">
        <title>The bagworm genome reveals a unique fibroin gene that provides high tensile strength.</title>
        <authorList>
            <person name="Kono N."/>
            <person name="Nakamura H."/>
            <person name="Ohtoshi R."/>
            <person name="Tomita M."/>
            <person name="Numata K."/>
            <person name="Arakawa K."/>
        </authorList>
    </citation>
    <scope>NUCLEOTIDE SEQUENCE [LARGE SCALE GENOMIC DNA]</scope>
</reference>
<evidence type="ECO:0000313" key="3">
    <source>
        <dbReference type="Proteomes" id="UP000299102"/>
    </source>
</evidence>
<organism evidence="2 3">
    <name type="scientific">Eumeta variegata</name>
    <name type="common">Bagworm moth</name>
    <name type="synonym">Eumeta japonica</name>
    <dbReference type="NCBI Taxonomy" id="151549"/>
    <lineage>
        <taxon>Eukaryota</taxon>
        <taxon>Metazoa</taxon>
        <taxon>Ecdysozoa</taxon>
        <taxon>Arthropoda</taxon>
        <taxon>Hexapoda</taxon>
        <taxon>Insecta</taxon>
        <taxon>Pterygota</taxon>
        <taxon>Neoptera</taxon>
        <taxon>Endopterygota</taxon>
        <taxon>Lepidoptera</taxon>
        <taxon>Glossata</taxon>
        <taxon>Ditrysia</taxon>
        <taxon>Tineoidea</taxon>
        <taxon>Psychidae</taxon>
        <taxon>Oiketicinae</taxon>
        <taxon>Eumeta</taxon>
    </lineage>
</organism>
<comment type="caution">
    <text evidence="2">The sequence shown here is derived from an EMBL/GenBank/DDBJ whole genome shotgun (WGS) entry which is preliminary data.</text>
</comment>
<evidence type="ECO:0000313" key="2">
    <source>
        <dbReference type="EMBL" id="GBP32190.1"/>
    </source>
</evidence>
<proteinExistence type="predicted"/>
<keyword evidence="3" id="KW-1185">Reference proteome</keyword>
<dbReference type="AlphaFoldDB" id="A0A4C1V100"/>
<protein>
    <submittedName>
        <fullName evidence="2">Uncharacterized protein</fullName>
    </submittedName>
</protein>
<feature type="compositionally biased region" description="Low complexity" evidence="1">
    <location>
        <begin position="25"/>
        <end position="40"/>
    </location>
</feature>
<gene>
    <name evidence="2" type="ORF">EVAR_27613_1</name>
</gene>